<gene>
    <name evidence="2" type="ORF">SMD44_08770</name>
</gene>
<feature type="region of interest" description="Disordered" evidence="1">
    <location>
        <begin position="1"/>
        <end position="31"/>
    </location>
</feature>
<organism evidence="2 3">
    <name type="scientific">Streptomyces alboflavus</name>
    <dbReference type="NCBI Taxonomy" id="67267"/>
    <lineage>
        <taxon>Bacteria</taxon>
        <taxon>Bacillati</taxon>
        <taxon>Actinomycetota</taxon>
        <taxon>Actinomycetes</taxon>
        <taxon>Kitasatosporales</taxon>
        <taxon>Streptomycetaceae</taxon>
        <taxon>Streptomyces</taxon>
    </lineage>
</organism>
<name>A0A1Z1WS63_9ACTN</name>
<feature type="compositionally biased region" description="Acidic residues" evidence="1">
    <location>
        <begin position="1"/>
        <end position="14"/>
    </location>
</feature>
<dbReference type="EMBL" id="CP021748">
    <property type="protein sequence ID" value="ARX89283.1"/>
    <property type="molecule type" value="Genomic_DNA"/>
</dbReference>
<dbReference type="AlphaFoldDB" id="A0A1Z1WS63"/>
<evidence type="ECO:0000313" key="3">
    <source>
        <dbReference type="Proteomes" id="UP000195880"/>
    </source>
</evidence>
<protein>
    <submittedName>
        <fullName evidence="2">Uncharacterized protein</fullName>
    </submittedName>
</protein>
<evidence type="ECO:0000256" key="1">
    <source>
        <dbReference type="SAM" id="MobiDB-lite"/>
    </source>
</evidence>
<proteinExistence type="predicted"/>
<reference evidence="2 3" key="1">
    <citation type="submission" date="2017-05" db="EMBL/GenBank/DDBJ databases">
        <title>Streptomyces alboflavus Genome sequencing and assembly.</title>
        <authorList>
            <person name="Wang Y."/>
            <person name="Du B."/>
            <person name="Ding Y."/>
            <person name="Liu H."/>
            <person name="Hou Q."/>
            <person name="Liu K."/>
            <person name="Wang C."/>
            <person name="Yao L."/>
        </authorList>
    </citation>
    <scope>NUCLEOTIDE SEQUENCE [LARGE SCALE GENOMIC DNA]</scope>
    <source>
        <strain evidence="2 3">MDJK44</strain>
    </source>
</reference>
<feature type="compositionally biased region" description="Polar residues" evidence="1">
    <location>
        <begin position="21"/>
        <end position="31"/>
    </location>
</feature>
<evidence type="ECO:0000313" key="2">
    <source>
        <dbReference type="EMBL" id="ARX89283.1"/>
    </source>
</evidence>
<dbReference type="Proteomes" id="UP000195880">
    <property type="component" value="Chromosome"/>
</dbReference>
<sequence length="31" mass="3392">MSEILDLQELEEETPSLWPCANSSHSSIGMG</sequence>
<dbReference type="STRING" id="67267.GCA_000716675_05515"/>
<keyword evidence="3" id="KW-1185">Reference proteome</keyword>
<dbReference type="KEGG" id="salf:SMD44_08770"/>
<accession>A0A1Z1WS63</accession>